<evidence type="ECO:0000256" key="1">
    <source>
        <dbReference type="ARBA" id="ARBA00001946"/>
    </source>
</evidence>
<dbReference type="RefSeq" id="WP_093711319.1">
    <property type="nucleotide sequence ID" value="NZ_FONG01000001.1"/>
</dbReference>
<dbReference type="PANTHER" id="PTHR43046:SF12">
    <property type="entry name" value="GDP-MANNOSE MANNOSYL HYDROLASE"/>
    <property type="match status" value="1"/>
</dbReference>
<evidence type="ECO:0000256" key="3">
    <source>
        <dbReference type="ARBA" id="ARBA00022801"/>
    </source>
</evidence>
<dbReference type="CDD" id="cd04685">
    <property type="entry name" value="NUDIX_Hydrolase"/>
    <property type="match status" value="1"/>
</dbReference>
<dbReference type="PRINTS" id="PR00502">
    <property type="entry name" value="NUDIXFAMILY"/>
</dbReference>
<dbReference type="Gene3D" id="3.90.79.10">
    <property type="entry name" value="Nucleoside Triphosphate Pyrophosphohydrolase"/>
    <property type="match status" value="1"/>
</dbReference>
<dbReference type="EMBL" id="FONG01000001">
    <property type="protein sequence ID" value="SFE00724.1"/>
    <property type="molecule type" value="Genomic_DNA"/>
</dbReference>
<keyword evidence="8" id="KW-1185">Reference proteome</keyword>
<evidence type="ECO:0000256" key="2">
    <source>
        <dbReference type="ARBA" id="ARBA00005582"/>
    </source>
</evidence>
<dbReference type="STRING" id="380248.SAMN05216251_101145"/>
<gene>
    <name evidence="7" type="ORF">SAMN05216251_101145</name>
</gene>
<feature type="domain" description="Nudix hydrolase" evidence="6">
    <location>
        <begin position="16"/>
        <end position="152"/>
    </location>
</feature>
<name>A0A1I1WZW9_9ACTN</name>
<reference evidence="7 8" key="1">
    <citation type="submission" date="2016-10" db="EMBL/GenBank/DDBJ databases">
        <authorList>
            <person name="de Groot N.N."/>
        </authorList>
    </citation>
    <scope>NUCLEOTIDE SEQUENCE [LARGE SCALE GENOMIC DNA]</scope>
    <source>
        <strain evidence="7 8">CGMCC 4.3510</strain>
    </source>
</reference>
<dbReference type="AlphaFoldDB" id="A0A1I1WZW9"/>
<keyword evidence="4" id="KW-0460">Magnesium</keyword>
<dbReference type="SUPFAM" id="SSF55811">
    <property type="entry name" value="Nudix"/>
    <property type="match status" value="1"/>
</dbReference>
<keyword evidence="3 5" id="KW-0378">Hydrolase</keyword>
<evidence type="ECO:0000259" key="6">
    <source>
        <dbReference type="PROSITE" id="PS51462"/>
    </source>
</evidence>
<dbReference type="Proteomes" id="UP000199323">
    <property type="component" value="Unassembled WGS sequence"/>
</dbReference>
<dbReference type="InterPro" id="IPR000086">
    <property type="entry name" value="NUDIX_hydrolase_dom"/>
</dbReference>
<dbReference type="Pfam" id="PF00293">
    <property type="entry name" value="NUDIX"/>
    <property type="match status" value="1"/>
</dbReference>
<dbReference type="InterPro" id="IPR020476">
    <property type="entry name" value="Nudix_hydrolase"/>
</dbReference>
<dbReference type="InterPro" id="IPR020084">
    <property type="entry name" value="NUDIX_hydrolase_CS"/>
</dbReference>
<dbReference type="GO" id="GO:0016787">
    <property type="term" value="F:hydrolase activity"/>
    <property type="evidence" value="ECO:0007669"/>
    <property type="project" value="UniProtKB-KW"/>
</dbReference>
<comment type="similarity">
    <text evidence="2 5">Belongs to the Nudix hydrolase family.</text>
</comment>
<accession>A0A1I1WZW9</accession>
<organism evidence="7 8">
    <name type="scientific">Actinacidiphila alni</name>
    <dbReference type="NCBI Taxonomy" id="380248"/>
    <lineage>
        <taxon>Bacteria</taxon>
        <taxon>Bacillati</taxon>
        <taxon>Actinomycetota</taxon>
        <taxon>Actinomycetes</taxon>
        <taxon>Kitasatosporales</taxon>
        <taxon>Streptomycetaceae</taxon>
        <taxon>Actinacidiphila</taxon>
    </lineage>
</organism>
<evidence type="ECO:0000256" key="5">
    <source>
        <dbReference type="RuleBase" id="RU003476"/>
    </source>
</evidence>
<protein>
    <submittedName>
        <fullName evidence="7">ADP-ribose pyrophosphatase YjhB, NUDIX family</fullName>
    </submittedName>
</protein>
<evidence type="ECO:0000313" key="7">
    <source>
        <dbReference type="EMBL" id="SFE00724.1"/>
    </source>
</evidence>
<dbReference type="PROSITE" id="PS51462">
    <property type="entry name" value="NUDIX"/>
    <property type="match status" value="1"/>
</dbReference>
<dbReference type="InterPro" id="IPR015797">
    <property type="entry name" value="NUDIX_hydrolase-like_dom_sf"/>
</dbReference>
<evidence type="ECO:0000313" key="8">
    <source>
        <dbReference type="Proteomes" id="UP000199323"/>
    </source>
</evidence>
<dbReference type="PANTHER" id="PTHR43046">
    <property type="entry name" value="GDP-MANNOSE MANNOSYL HYDROLASE"/>
    <property type="match status" value="1"/>
</dbReference>
<comment type="cofactor">
    <cofactor evidence="1">
        <name>Mg(2+)</name>
        <dbReference type="ChEBI" id="CHEBI:18420"/>
    </cofactor>
</comment>
<sequence>MTDPAPAPAEAARDRVPRRAARVAVLDPDGAVFLLRYDNPEVGRHWAMPGGGLEGDETPREGAVREAREETGWTDVEPGPLLCTWEHDFTRGDVPVRQHEHIYVAHAPHRPLSGDLVAAHRADGILDGRWWTPAELVATDEALWPPQLPALLAELRAHGPADPAPDLGYVPNGPRRTAG</sequence>
<dbReference type="OrthoDB" id="4458448at2"/>
<evidence type="ECO:0000256" key="4">
    <source>
        <dbReference type="ARBA" id="ARBA00022842"/>
    </source>
</evidence>
<dbReference type="PROSITE" id="PS00893">
    <property type="entry name" value="NUDIX_BOX"/>
    <property type="match status" value="1"/>
</dbReference>
<proteinExistence type="inferred from homology"/>